<sequence>MEELNTDTKYRASIYLRLSKEDGDKSESDSIGNQRDLIHHFLKDKPDIEVVSERVDDGYSGVNFDRPAVKKMIADAENGVINCIVVKDLSRFGRNFVEVGKYIDQVFPALGIRVISINENFDSINGRSQSDNILLPFLSLINDAYLRDISIKVRSQLEIKRKKGDFIGSFAVYGYLKHPEDRHKLVIDDYAADIVRDIFKWKMEGQSQQRIADKLNELDILSPMEYKKFCGMEYQTSFQTNAKAKWSAVAIGRILKNEFYVGTLVQGKRTTPNHKVKKTVTKPSDEWIRIENNHEAIITKENFVIVNELLISDTRVAPNKTEVYTFSGLLYCADCGNQLVRSSVCKNGKTYFYYMCGKNRTTKKCTSHRISDGAITEGVVVALRQHIANIVEMERILKYIDTLPYKSTNVKKLNVQIISKEDEVKRYEHLKTALFENLSDSILDKNEYLRLKFVYDEKQQSAELAITNLKQEIDKLVLNRTQETLWIEKFKLYQNIDTIDRKIAVNLIDKITVYDDKRLEISFKYQYNFDLALSLIQSMEKEISPRNKVKEAV</sequence>
<dbReference type="EMBL" id="FQUA01000012">
    <property type="protein sequence ID" value="SHE97958.1"/>
    <property type="molecule type" value="Genomic_DNA"/>
</dbReference>
<dbReference type="KEGG" id="cpro:CPRO_17790"/>
<dbReference type="SUPFAM" id="SSF53041">
    <property type="entry name" value="Resolvase-like"/>
    <property type="match status" value="1"/>
</dbReference>
<reference evidence="5" key="2">
    <citation type="submission" date="2016-01" db="EMBL/GenBank/DDBJ databases">
        <authorList>
            <person name="Poehlein A."/>
            <person name="Schlien K."/>
            <person name="Gottschalk G."/>
            <person name="Buckel W."/>
            <person name="Daniel R."/>
        </authorList>
    </citation>
    <scope>NUCLEOTIDE SEQUENCE [LARGE SCALE GENOMIC DNA]</scope>
    <source>
        <strain evidence="5">X2</strain>
    </source>
</reference>
<dbReference type="Pfam" id="PF13408">
    <property type="entry name" value="Zn_ribbon_recom"/>
    <property type="match status" value="1"/>
</dbReference>
<dbReference type="InterPro" id="IPR006119">
    <property type="entry name" value="Resolv_N"/>
</dbReference>
<dbReference type="Proteomes" id="UP000184204">
    <property type="component" value="Unassembled WGS sequence"/>
</dbReference>
<protein>
    <submittedName>
        <fullName evidence="3 4">Recombinase</fullName>
    </submittedName>
</protein>
<evidence type="ECO:0000313" key="5">
    <source>
        <dbReference type="Proteomes" id="UP000068026"/>
    </source>
</evidence>
<dbReference type="InterPro" id="IPR025827">
    <property type="entry name" value="Zn_ribbon_recom_dom"/>
</dbReference>
<dbReference type="InterPro" id="IPR036162">
    <property type="entry name" value="Resolvase-like_N_sf"/>
</dbReference>
<feature type="domain" description="Recombinase" evidence="2">
    <location>
        <begin position="172"/>
        <end position="316"/>
    </location>
</feature>
<reference evidence="3 5" key="1">
    <citation type="journal article" date="2016" name="Genome Announc.">
        <title>Complete Genome Sequence of the Amino Acid-Fermenting Clostridium propionicum X2 (DSM 1682).</title>
        <authorList>
            <person name="Poehlein A."/>
            <person name="Schlien K."/>
            <person name="Chowdhury N.P."/>
            <person name="Gottschalk G."/>
            <person name="Buckel W."/>
            <person name="Daniel R."/>
        </authorList>
    </citation>
    <scope>NUCLEOTIDE SEQUENCE [LARGE SCALE GENOMIC DNA]</scope>
    <source>
        <strain evidence="3 5">X2</strain>
    </source>
</reference>
<dbReference type="Gene3D" id="3.40.50.1390">
    <property type="entry name" value="Resolvase, N-terminal catalytic domain"/>
    <property type="match status" value="1"/>
</dbReference>
<reference evidence="4" key="4">
    <citation type="submission" date="2016-11" db="EMBL/GenBank/DDBJ databases">
        <authorList>
            <person name="Varghese N."/>
            <person name="Submissions S."/>
        </authorList>
    </citation>
    <scope>NUCLEOTIDE SEQUENCE</scope>
    <source>
        <strain evidence="4">DSM 1682</strain>
    </source>
</reference>
<keyword evidence="5" id="KW-1185">Reference proteome</keyword>
<evidence type="ECO:0000259" key="1">
    <source>
        <dbReference type="PROSITE" id="PS51736"/>
    </source>
</evidence>
<dbReference type="InterPro" id="IPR011109">
    <property type="entry name" value="DNA_bind_recombinase_dom"/>
</dbReference>
<evidence type="ECO:0000313" key="3">
    <source>
        <dbReference type="EMBL" id="AMJ41367.1"/>
    </source>
</evidence>
<dbReference type="AlphaFoldDB" id="A0A0X1U8U6"/>
<dbReference type="OrthoDB" id="9784557at2"/>
<dbReference type="PANTHER" id="PTHR30461:SF23">
    <property type="entry name" value="DNA RECOMBINASE-RELATED"/>
    <property type="match status" value="1"/>
</dbReference>
<dbReference type="RefSeq" id="WP_066050464.1">
    <property type="nucleotide sequence ID" value="NZ_CP014223.1"/>
</dbReference>
<dbReference type="GO" id="GO:0003677">
    <property type="term" value="F:DNA binding"/>
    <property type="evidence" value="ECO:0007669"/>
    <property type="project" value="InterPro"/>
</dbReference>
<dbReference type="Pfam" id="PF00239">
    <property type="entry name" value="Resolvase"/>
    <property type="match status" value="1"/>
</dbReference>
<dbReference type="PROSITE" id="PS51737">
    <property type="entry name" value="RECOMBINASE_DNA_BIND"/>
    <property type="match status" value="1"/>
</dbReference>
<proteinExistence type="predicted"/>
<dbReference type="InterPro" id="IPR050639">
    <property type="entry name" value="SSR_resolvase"/>
</dbReference>
<reference evidence="6" key="3">
    <citation type="submission" date="2016-11" db="EMBL/GenBank/DDBJ databases">
        <authorList>
            <person name="Jaros S."/>
            <person name="Januszkiewicz K."/>
            <person name="Wedrychowicz H."/>
        </authorList>
    </citation>
    <scope>NUCLEOTIDE SEQUENCE [LARGE SCALE GENOMIC DNA]</scope>
    <source>
        <strain evidence="6">DSM 1682</strain>
    </source>
</reference>
<dbReference type="PROSITE" id="PS51736">
    <property type="entry name" value="RECOMBINASES_3"/>
    <property type="match status" value="1"/>
</dbReference>
<dbReference type="SMART" id="SM00857">
    <property type="entry name" value="Resolvase"/>
    <property type="match status" value="1"/>
</dbReference>
<dbReference type="Gene3D" id="3.90.1750.20">
    <property type="entry name" value="Putative Large Serine Recombinase, Chain B, Domain 2"/>
    <property type="match status" value="1"/>
</dbReference>
<evidence type="ECO:0000313" key="4">
    <source>
        <dbReference type="EMBL" id="SHE97958.1"/>
    </source>
</evidence>
<dbReference type="PANTHER" id="PTHR30461">
    <property type="entry name" value="DNA-INVERTASE FROM LAMBDOID PROPHAGE"/>
    <property type="match status" value="1"/>
</dbReference>
<evidence type="ECO:0000313" key="6">
    <source>
        <dbReference type="Proteomes" id="UP000184204"/>
    </source>
</evidence>
<feature type="domain" description="Resolvase/invertase-type recombinase catalytic" evidence="1">
    <location>
        <begin position="11"/>
        <end position="164"/>
    </location>
</feature>
<organism evidence="4 6">
    <name type="scientific">Anaerotignum propionicum DSM 1682</name>
    <dbReference type="NCBI Taxonomy" id="991789"/>
    <lineage>
        <taxon>Bacteria</taxon>
        <taxon>Bacillati</taxon>
        <taxon>Bacillota</taxon>
        <taxon>Clostridia</taxon>
        <taxon>Lachnospirales</taxon>
        <taxon>Anaerotignaceae</taxon>
        <taxon>Anaerotignum</taxon>
    </lineage>
</organism>
<dbReference type="InterPro" id="IPR038109">
    <property type="entry name" value="DNA_bind_recomb_sf"/>
</dbReference>
<accession>A0A0X1U8U6</accession>
<gene>
    <name evidence="3" type="ORF">CPRO_17790</name>
    <name evidence="4" type="ORF">SAMN02745151_02406</name>
</gene>
<dbReference type="GO" id="GO:0000150">
    <property type="term" value="F:DNA strand exchange activity"/>
    <property type="evidence" value="ECO:0007669"/>
    <property type="project" value="InterPro"/>
</dbReference>
<evidence type="ECO:0000259" key="2">
    <source>
        <dbReference type="PROSITE" id="PS51737"/>
    </source>
</evidence>
<dbReference type="Pfam" id="PF07508">
    <property type="entry name" value="Recombinase"/>
    <property type="match status" value="1"/>
</dbReference>
<name>A0A0X1U8U6_ANAPI</name>
<dbReference type="Proteomes" id="UP000068026">
    <property type="component" value="Chromosome"/>
</dbReference>
<dbReference type="EMBL" id="CP014223">
    <property type="protein sequence ID" value="AMJ41367.1"/>
    <property type="molecule type" value="Genomic_DNA"/>
</dbReference>